<evidence type="ECO:0000256" key="3">
    <source>
        <dbReference type="ARBA" id="ARBA00023157"/>
    </source>
</evidence>
<dbReference type="Gene3D" id="3.10.250.10">
    <property type="entry name" value="SRCR-like domain"/>
    <property type="match status" value="1"/>
</dbReference>
<dbReference type="PRINTS" id="PR00258">
    <property type="entry name" value="SPERACTRCPTR"/>
</dbReference>
<keyword evidence="1 8" id="KW-0732">Signal</keyword>
<keyword evidence="7" id="KW-1133">Transmembrane helix</keyword>
<dbReference type="InterPro" id="IPR013783">
    <property type="entry name" value="Ig-like_fold"/>
</dbReference>
<keyword evidence="2" id="KW-0677">Repeat</keyword>
<keyword evidence="3 6" id="KW-1015">Disulfide bond</keyword>
<dbReference type="PANTHER" id="PTHR48071">
    <property type="entry name" value="SRCR DOMAIN-CONTAINING PROTEIN"/>
    <property type="match status" value="1"/>
</dbReference>
<dbReference type="EMBL" id="JACVVK020000226">
    <property type="protein sequence ID" value="KAK7483476.1"/>
    <property type="molecule type" value="Genomic_DNA"/>
</dbReference>
<feature type="domain" description="SRCR" evidence="9">
    <location>
        <begin position="24"/>
        <end position="127"/>
    </location>
</feature>
<keyword evidence="12" id="KW-1185">Reference proteome</keyword>
<organism evidence="11 12">
    <name type="scientific">Batillaria attramentaria</name>
    <dbReference type="NCBI Taxonomy" id="370345"/>
    <lineage>
        <taxon>Eukaryota</taxon>
        <taxon>Metazoa</taxon>
        <taxon>Spiralia</taxon>
        <taxon>Lophotrochozoa</taxon>
        <taxon>Mollusca</taxon>
        <taxon>Gastropoda</taxon>
        <taxon>Caenogastropoda</taxon>
        <taxon>Sorbeoconcha</taxon>
        <taxon>Cerithioidea</taxon>
        <taxon>Batillariidae</taxon>
        <taxon>Batillaria</taxon>
    </lineage>
</organism>
<keyword evidence="7" id="KW-0812">Transmembrane</keyword>
<feature type="transmembrane region" description="Helical" evidence="7">
    <location>
        <begin position="443"/>
        <end position="470"/>
    </location>
</feature>
<dbReference type="SMART" id="SM00202">
    <property type="entry name" value="SR"/>
    <property type="match status" value="1"/>
</dbReference>
<evidence type="ECO:0000256" key="1">
    <source>
        <dbReference type="ARBA" id="ARBA00022729"/>
    </source>
</evidence>
<feature type="signal peptide" evidence="8">
    <location>
        <begin position="1"/>
        <end position="21"/>
    </location>
</feature>
<sequence>MRQIWCLGAFLWMVLAPPCFCGNVRLVNGPRSSAGRVEVREWSSSSWGTVCDDEFDLPDARVVCRMLGYSREDPIVRSQAFFGQGTGSTILDDLNCGGHEKSLFDCRHRGVGNHNCGHDEDVGVDCQPPNGPATISLSGPQPYSIVGGDSASVTLTCTATDFRPSVFFSWREVDCEEQDDDLTSSTCSFRPIPGRDDWKTIRCTATNTESKLNRTESYSLNLRYPPSGAPVISQSQVAEVGSNTTLTCIVTGGNPRVTSVTFHCEGQGDAEDYFGQGRVSSRVTLGPLNVDDNGTVCVCSAVWPTRPELYSFNTSTAITVLGTLKLTDSIDTCESPINITLGGDTESRTIRFTAYPAPALREAVYVGTNLTAIGSARANGTVRLDPGAFSLHCHPSGVVYQLKCILDADEESTEGAGLYEVTFENPYGDVKVCMNIRFEENFFILYIAIGVGVGAAVLFIVVIVGVVFTVKKRRAVKAPFDGVAARIPATDNGYTGLKERTKTSTQGQGCSKIQELDDDGLYDAVDEIDDQHLNRVASPAVMADSDSVGSYEIVAVHPEIPEDERIYENHVFDDDIYEVPEN</sequence>
<gene>
    <name evidence="11" type="ORF">BaRGS_00025275</name>
</gene>
<evidence type="ECO:0000256" key="8">
    <source>
        <dbReference type="SAM" id="SignalP"/>
    </source>
</evidence>
<keyword evidence="7" id="KW-0472">Membrane</keyword>
<evidence type="ECO:0000256" key="6">
    <source>
        <dbReference type="PROSITE-ProRule" id="PRU00196"/>
    </source>
</evidence>
<keyword evidence="5" id="KW-0325">Glycoprotein</keyword>
<dbReference type="Gene3D" id="2.60.40.10">
    <property type="entry name" value="Immunoglobulins"/>
    <property type="match status" value="1"/>
</dbReference>
<accession>A0ABD0K8M7</accession>
<dbReference type="Proteomes" id="UP001519460">
    <property type="component" value="Unassembled WGS sequence"/>
</dbReference>
<dbReference type="AlphaFoldDB" id="A0ABD0K8M7"/>
<comment type="caution">
    <text evidence="11">The sequence shown here is derived from an EMBL/GenBank/DDBJ whole genome shotgun (WGS) entry which is preliminary data.</text>
</comment>
<reference evidence="11 12" key="1">
    <citation type="journal article" date="2023" name="Sci. Data">
        <title>Genome assembly of the Korean intertidal mud-creeper Batillaria attramentaria.</title>
        <authorList>
            <person name="Patra A.K."/>
            <person name="Ho P.T."/>
            <person name="Jun S."/>
            <person name="Lee S.J."/>
            <person name="Kim Y."/>
            <person name="Won Y.J."/>
        </authorList>
    </citation>
    <scope>NUCLEOTIDE SEQUENCE [LARGE SCALE GENOMIC DNA]</scope>
    <source>
        <strain evidence="11">Wonlab-2016</strain>
    </source>
</reference>
<evidence type="ECO:0008006" key="13">
    <source>
        <dbReference type="Google" id="ProtNLM"/>
    </source>
</evidence>
<evidence type="ECO:0000256" key="5">
    <source>
        <dbReference type="ARBA" id="ARBA00023180"/>
    </source>
</evidence>
<dbReference type="SUPFAM" id="SSF56487">
    <property type="entry name" value="SRCR-like"/>
    <property type="match status" value="1"/>
</dbReference>
<protein>
    <recommendedName>
        <fullName evidence="13">Deleted in malignant brain tumors 1 protein-like</fullName>
    </recommendedName>
</protein>
<evidence type="ECO:0000259" key="9">
    <source>
        <dbReference type="PROSITE" id="PS50287"/>
    </source>
</evidence>
<dbReference type="PROSITE" id="PS50287">
    <property type="entry name" value="SRCR_2"/>
    <property type="match status" value="1"/>
</dbReference>
<feature type="domain" description="Ig-like" evidence="10">
    <location>
        <begin position="132"/>
        <end position="219"/>
    </location>
</feature>
<name>A0ABD0K8M7_9CAEN</name>
<dbReference type="InterPro" id="IPR001190">
    <property type="entry name" value="SRCR"/>
</dbReference>
<feature type="chain" id="PRO_5044880825" description="Deleted in malignant brain tumors 1 protein-like" evidence="8">
    <location>
        <begin position="22"/>
        <end position="582"/>
    </location>
</feature>
<dbReference type="PANTHER" id="PTHR48071:SF28">
    <property type="entry name" value="SRCR DOMAIN-CONTAINING PROTEIN"/>
    <property type="match status" value="1"/>
</dbReference>
<dbReference type="PROSITE" id="PS50835">
    <property type="entry name" value="IG_LIKE"/>
    <property type="match status" value="1"/>
</dbReference>
<evidence type="ECO:0000313" key="12">
    <source>
        <dbReference type="Proteomes" id="UP001519460"/>
    </source>
</evidence>
<evidence type="ECO:0000313" key="11">
    <source>
        <dbReference type="EMBL" id="KAK7483476.1"/>
    </source>
</evidence>
<feature type="disulfide bond" evidence="6">
    <location>
        <begin position="96"/>
        <end position="106"/>
    </location>
</feature>
<proteinExistence type="predicted"/>
<evidence type="ECO:0000259" key="10">
    <source>
        <dbReference type="PROSITE" id="PS50835"/>
    </source>
</evidence>
<evidence type="ECO:0000256" key="2">
    <source>
        <dbReference type="ARBA" id="ARBA00022737"/>
    </source>
</evidence>
<dbReference type="Pfam" id="PF00530">
    <property type="entry name" value="SRCR"/>
    <property type="match status" value="1"/>
</dbReference>
<evidence type="ECO:0000256" key="4">
    <source>
        <dbReference type="ARBA" id="ARBA00023170"/>
    </source>
</evidence>
<comment type="caution">
    <text evidence="6">Lacks conserved residue(s) required for the propagation of feature annotation.</text>
</comment>
<dbReference type="InterPro" id="IPR036772">
    <property type="entry name" value="SRCR-like_dom_sf"/>
</dbReference>
<keyword evidence="4" id="KW-0675">Receptor</keyword>
<dbReference type="SUPFAM" id="SSF48726">
    <property type="entry name" value="Immunoglobulin"/>
    <property type="match status" value="2"/>
</dbReference>
<dbReference type="FunFam" id="3.10.250.10:FF:000007">
    <property type="entry name" value="Soluble scavenger receptor cysteine-rich domain-containing protein SSC5D"/>
    <property type="match status" value="1"/>
</dbReference>
<dbReference type="InterPro" id="IPR036179">
    <property type="entry name" value="Ig-like_dom_sf"/>
</dbReference>
<dbReference type="InterPro" id="IPR007110">
    <property type="entry name" value="Ig-like_dom"/>
</dbReference>
<evidence type="ECO:0000256" key="7">
    <source>
        <dbReference type="SAM" id="Phobius"/>
    </source>
</evidence>